<proteinExistence type="predicted"/>
<comment type="caution">
    <text evidence="2">The sequence shown here is derived from an EMBL/GenBank/DDBJ whole genome shotgun (WGS) entry which is preliminary data.</text>
</comment>
<feature type="compositionally biased region" description="Low complexity" evidence="1">
    <location>
        <begin position="99"/>
        <end position="117"/>
    </location>
</feature>
<organism evidence="2">
    <name type="scientific">mine drainage metagenome</name>
    <dbReference type="NCBI Taxonomy" id="410659"/>
    <lineage>
        <taxon>unclassified sequences</taxon>
        <taxon>metagenomes</taxon>
        <taxon>ecological metagenomes</taxon>
    </lineage>
</organism>
<protein>
    <submittedName>
        <fullName evidence="2">Uncharacterized protein</fullName>
    </submittedName>
</protein>
<accession>A0A1J5P6F1</accession>
<sequence length="131" mass="15210">MAADRYGGEACFEALAGRRHGLGRRIRRLQHQPTFVENLERHLRRVAVQGGRVHHMIVRVRRARLLHHQQRRRLRQMAVEQFVEFVLHVAPGQRGGGQPHAAHQAEQQQQQPALQGARQDHRGPWRWRGSA</sequence>
<reference evidence="2" key="1">
    <citation type="submission" date="2016-10" db="EMBL/GenBank/DDBJ databases">
        <title>Sequence of Gallionella enrichment culture.</title>
        <authorList>
            <person name="Poehlein A."/>
            <person name="Muehling M."/>
            <person name="Daniel R."/>
        </authorList>
    </citation>
    <scope>NUCLEOTIDE SEQUENCE</scope>
</reference>
<gene>
    <name evidence="2" type="ORF">GALL_512780</name>
</gene>
<evidence type="ECO:0000313" key="2">
    <source>
        <dbReference type="EMBL" id="OIQ67145.1"/>
    </source>
</evidence>
<name>A0A1J5P6F1_9ZZZZ</name>
<feature type="region of interest" description="Disordered" evidence="1">
    <location>
        <begin position="91"/>
        <end position="131"/>
    </location>
</feature>
<dbReference type="AlphaFoldDB" id="A0A1J5P6F1"/>
<evidence type="ECO:0000256" key="1">
    <source>
        <dbReference type="SAM" id="MobiDB-lite"/>
    </source>
</evidence>
<dbReference type="EMBL" id="MLJW01006117">
    <property type="protein sequence ID" value="OIQ67145.1"/>
    <property type="molecule type" value="Genomic_DNA"/>
</dbReference>